<protein>
    <submittedName>
        <fullName evidence="1">RING/U-box superfamily protein</fullName>
    </submittedName>
</protein>
<keyword evidence="2" id="KW-1185">Reference proteome</keyword>
<name>A0ACC1XC77_MELAZ</name>
<dbReference type="EMBL" id="CM051403">
    <property type="protein sequence ID" value="KAJ4708884.1"/>
    <property type="molecule type" value="Genomic_DNA"/>
</dbReference>
<proteinExistence type="predicted"/>
<gene>
    <name evidence="1" type="ORF">OWV82_018758</name>
</gene>
<dbReference type="Proteomes" id="UP001164539">
    <property type="component" value="Chromosome 10"/>
</dbReference>
<comment type="caution">
    <text evidence="1">The sequence shown here is derived from an EMBL/GenBank/DDBJ whole genome shotgun (WGS) entry which is preliminary data.</text>
</comment>
<evidence type="ECO:0000313" key="1">
    <source>
        <dbReference type="EMBL" id="KAJ4708884.1"/>
    </source>
</evidence>
<organism evidence="1 2">
    <name type="scientific">Melia azedarach</name>
    <name type="common">Chinaberry tree</name>
    <dbReference type="NCBI Taxonomy" id="155640"/>
    <lineage>
        <taxon>Eukaryota</taxon>
        <taxon>Viridiplantae</taxon>
        <taxon>Streptophyta</taxon>
        <taxon>Embryophyta</taxon>
        <taxon>Tracheophyta</taxon>
        <taxon>Spermatophyta</taxon>
        <taxon>Magnoliopsida</taxon>
        <taxon>eudicotyledons</taxon>
        <taxon>Gunneridae</taxon>
        <taxon>Pentapetalae</taxon>
        <taxon>rosids</taxon>
        <taxon>malvids</taxon>
        <taxon>Sapindales</taxon>
        <taxon>Meliaceae</taxon>
        <taxon>Melia</taxon>
    </lineage>
</organism>
<evidence type="ECO:0000313" key="2">
    <source>
        <dbReference type="Proteomes" id="UP001164539"/>
    </source>
</evidence>
<sequence>MESEAGLKQQLEDLQKQLGKKQRFEDSVSKINFLLRDRFTSASPALRNLFYSVVCRVATILKTRYTAPGFWLAGLRLFEQAECLASDPSQKQHLKNCIAQAKEHLHEIDNAPEVSQSTNSTSNGGYLFEGHLTVDPEPPQPQWLVQSNLMNAVSSLMTAESSRGPVDSSNTSETAASLFQELINSLDVVIPEIMENDGAPRRAPPASKEVVAKLPVIILTEDVLGRLGHDAECAICKENLVVGDKMQELPCKHTFHPPCLKPWLDENNSCPICRHELQTDDYTYESWKKREKEAEEERKGAANAVRGGEYMYV</sequence>
<reference evidence="1 2" key="1">
    <citation type="journal article" date="2023" name="Science">
        <title>Complex scaffold remodeling in plant triterpene biosynthesis.</title>
        <authorList>
            <person name="De La Pena R."/>
            <person name="Hodgson H."/>
            <person name="Liu J.C."/>
            <person name="Stephenson M.J."/>
            <person name="Martin A.C."/>
            <person name="Owen C."/>
            <person name="Harkess A."/>
            <person name="Leebens-Mack J."/>
            <person name="Jimenez L.E."/>
            <person name="Osbourn A."/>
            <person name="Sattely E.S."/>
        </authorList>
    </citation>
    <scope>NUCLEOTIDE SEQUENCE [LARGE SCALE GENOMIC DNA]</scope>
    <source>
        <strain evidence="2">cv. JPN11</strain>
        <tissue evidence="1">Leaf</tissue>
    </source>
</reference>
<accession>A0ACC1XC77</accession>